<keyword evidence="5" id="KW-0520">NAD</keyword>
<dbReference type="PANTHER" id="PTHR20275:SF0">
    <property type="entry name" value="NAD KINASE"/>
    <property type="match status" value="1"/>
</dbReference>
<dbReference type="OrthoDB" id="24581at2759"/>
<dbReference type="SUPFAM" id="SSF111331">
    <property type="entry name" value="NAD kinase/diacylglycerol kinase-like"/>
    <property type="match status" value="1"/>
</dbReference>
<name>A0A8H7VIM9_9FUNG</name>
<dbReference type="GO" id="GO:0006741">
    <property type="term" value="P:NADP+ biosynthetic process"/>
    <property type="evidence" value="ECO:0007669"/>
    <property type="project" value="InterPro"/>
</dbReference>
<keyword evidence="3" id="KW-0418">Kinase</keyword>
<dbReference type="Proteomes" id="UP000646827">
    <property type="component" value="Unassembled WGS sequence"/>
</dbReference>
<evidence type="ECO:0000256" key="7">
    <source>
        <dbReference type="SAM" id="Phobius"/>
    </source>
</evidence>
<feature type="compositionally biased region" description="Basic and acidic residues" evidence="6">
    <location>
        <begin position="448"/>
        <end position="458"/>
    </location>
</feature>
<dbReference type="Pfam" id="PF01513">
    <property type="entry name" value="NAD_kinase"/>
    <property type="match status" value="1"/>
</dbReference>
<dbReference type="PANTHER" id="PTHR20275">
    <property type="entry name" value="NAD KINASE"/>
    <property type="match status" value="1"/>
</dbReference>
<comment type="caution">
    <text evidence="8">The sequence shown here is derived from an EMBL/GenBank/DDBJ whole genome shotgun (WGS) entry which is preliminary data.</text>
</comment>
<dbReference type="Pfam" id="PF20143">
    <property type="entry name" value="NAD_kinase_C"/>
    <property type="match status" value="1"/>
</dbReference>
<keyword evidence="9" id="KW-1185">Reference proteome</keyword>
<evidence type="ECO:0000256" key="5">
    <source>
        <dbReference type="ARBA" id="ARBA00023027"/>
    </source>
</evidence>
<evidence type="ECO:0008006" key="10">
    <source>
        <dbReference type="Google" id="ProtNLM"/>
    </source>
</evidence>
<evidence type="ECO:0000256" key="1">
    <source>
        <dbReference type="ARBA" id="ARBA00010995"/>
    </source>
</evidence>
<keyword evidence="7" id="KW-1133">Transmembrane helix</keyword>
<dbReference type="Gene3D" id="3.40.50.10330">
    <property type="entry name" value="Probable inorganic polyphosphate/atp-NAD kinase, domain 1"/>
    <property type="match status" value="1"/>
</dbReference>
<sequence>KHKLKWERHMDTILIMTKAYDNKLVYYTRQVAEWIITTQSSENGKPFTVYVDGHLEKAKHFGYQELVNQNEVFKNHIKFWTPRLLYKQPEMFHLIILLGGDGTVLFTSWLFQTYVPPIIPFHLGSLSFLTPYPFEEYQKSLSNIFNSTDNQQLAPFISLRMRLSCTIYRAVRGSDSATTRQAKQCAITGAIWTRRAKCDGKDMRGKWQLIETEWMKDHGRQVDPRIKEEESNNDDDDTHLIDCSTTTPCETFQVLNELVVDRGPSSYMATLELFADEQHLCTVEADGLVVSTPTGSTAYSLSAGGSLCHPCVPAILITPICAHTLNFRPMLLPHTCIIRVVVRATARSTAYCSFDGGDHMTVEFSRFAVPTITRKETNFDWFESLQKCLMWSQRAEQKPFVVVESNNKKKRSKPEDDTSSTSGQSTPSEKVLVCMDEGENSKKQKLNRTQEEKEREEQEGFDLVPWTKEEMESEILSLNEQQ</sequence>
<evidence type="ECO:0000256" key="6">
    <source>
        <dbReference type="SAM" id="MobiDB-lite"/>
    </source>
</evidence>
<evidence type="ECO:0000256" key="2">
    <source>
        <dbReference type="ARBA" id="ARBA00022679"/>
    </source>
</evidence>
<accession>A0A8H7VIM9</accession>
<keyword evidence="7" id="KW-0472">Membrane</keyword>
<feature type="compositionally biased region" description="Polar residues" evidence="6">
    <location>
        <begin position="419"/>
        <end position="428"/>
    </location>
</feature>
<dbReference type="GO" id="GO:0003951">
    <property type="term" value="F:NAD+ kinase activity"/>
    <property type="evidence" value="ECO:0007669"/>
    <property type="project" value="InterPro"/>
</dbReference>
<keyword evidence="2" id="KW-0808">Transferase</keyword>
<evidence type="ECO:0000313" key="8">
    <source>
        <dbReference type="EMBL" id="KAG2220297.1"/>
    </source>
</evidence>
<dbReference type="AlphaFoldDB" id="A0A8H7VIM9"/>
<gene>
    <name evidence="8" type="ORF">INT45_009930</name>
</gene>
<dbReference type="InterPro" id="IPR017438">
    <property type="entry name" value="ATP-NAD_kinase_N"/>
</dbReference>
<dbReference type="HAMAP" id="MF_00361">
    <property type="entry name" value="NAD_kinase"/>
    <property type="match status" value="1"/>
</dbReference>
<dbReference type="GO" id="GO:0019674">
    <property type="term" value="P:NAD+ metabolic process"/>
    <property type="evidence" value="ECO:0007669"/>
    <property type="project" value="InterPro"/>
</dbReference>
<evidence type="ECO:0000256" key="4">
    <source>
        <dbReference type="ARBA" id="ARBA00022857"/>
    </source>
</evidence>
<dbReference type="Gene3D" id="2.60.200.30">
    <property type="entry name" value="Probable inorganic polyphosphate/atp-NAD kinase, domain 2"/>
    <property type="match status" value="1"/>
</dbReference>
<protein>
    <recommendedName>
        <fullName evidence="10">NAD(+) kinase</fullName>
    </recommendedName>
</protein>
<dbReference type="EMBL" id="JAEPRB010000145">
    <property type="protein sequence ID" value="KAG2220297.1"/>
    <property type="molecule type" value="Genomic_DNA"/>
</dbReference>
<proteinExistence type="inferred from homology"/>
<feature type="non-terminal residue" evidence="8">
    <location>
        <position position="1"/>
    </location>
</feature>
<dbReference type="InterPro" id="IPR002504">
    <property type="entry name" value="NADK"/>
</dbReference>
<keyword evidence="7" id="KW-0812">Transmembrane</keyword>
<feature type="region of interest" description="Disordered" evidence="6">
    <location>
        <begin position="402"/>
        <end position="482"/>
    </location>
</feature>
<evidence type="ECO:0000313" key="9">
    <source>
        <dbReference type="Proteomes" id="UP000646827"/>
    </source>
</evidence>
<dbReference type="InterPro" id="IPR017437">
    <property type="entry name" value="ATP-NAD_kinase_PpnK-typ_C"/>
</dbReference>
<reference evidence="8 9" key="1">
    <citation type="submission" date="2020-12" db="EMBL/GenBank/DDBJ databases">
        <title>Metabolic potential, ecology and presence of endohyphal bacteria is reflected in genomic diversity of Mucoromycotina.</title>
        <authorList>
            <person name="Muszewska A."/>
            <person name="Okrasinska A."/>
            <person name="Steczkiewicz K."/>
            <person name="Drgas O."/>
            <person name="Orlowska M."/>
            <person name="Perlinska-Lenart U."/>
            <person name="Aleksandrzak-Piekarczyk T."/>
            <person name="Szatraj K."/>
            <person name="Zielenkiewicz U."/>
            <person name="Pilsyk S."/>
            <person name="Malc E."/>
            <person name="Mieczkowski P."/>
            <person name="Kruszewska J.S."/>
            <person name="Biernat P."/>
            <person name="Pawlowska J."/>
        </authorList>
    </citation>
    <scope>NUCLEOTIDE SEQUENCE [LARGE SCALE GENOMIC DNA]</scope>
    <source>
        <strain evidence="8 9">CBS 142.35</strain>
    </source>
</reference>
<comment type="similarity">
    <text evidence="1">Belongs to the NAD kinase family.</text>
</comment>
<organism evidence="8 9">
    <name type="scientific">Circinella minor</name>
    <dbReference type="NCBI Taxonomy" id="1195481"/>
    <lineage>
        <taxon>Eukaryota</taxon>
        <taxon>Fungi</taxon>
        <taxon>Fungi incertae sedis</taxon>
        <taxon>Mucoromycota</taxon>
        <taxon>Mucoromycotina</taxon>
        <taxon>Mucoromycetes</taxon>
        <taxon>Mucorales</taxon>
        <taxon>Lichtheimiaceae</taxon>
        <taxon>Circinella</taxon>
    </lineage>
</organism>
<feature type="transmembrane region" description="Helical" evidence="7">
    <location>
        <begin position="91"/>
        <end position="111"/>
    </location>
</feature>
<evidence type="ECO:0000256" key="3">
    <source>
        <dbReference type="ARBA" id="ARBA00022777"/>
    </source>
</evidence>
<keyword evidence="4" id="KW-0521">NADP</keyword>
<dbReference type="InterPro" id="IPR016064">
    <property type="entry name" value="NAD/diacylglycerol_kinase_sf"/>
</dbReference>